<sequence>MVSRRYADRDSGPYREGRRWAIEDSFETAKNELGLDHNETRFWHGWHRHVSPAMLAFAMKSAIRHKANGVMPTKRVLKTKISSRR</sequence>
<evidence type="ECO:0000313" key="1">
    <source>
        <dbReference type="EMBL" id="KTR02989.1"/>
    </source>
</evidence>
<proteinExistence type="predicted"/>
<dbReference type="AlphaFoldDB" id="A0A175RJI9"/>
<dbReference type="EMBL" id="LDQA01000062">
    <property type="protein sequence ID" value="KTR02989.1"/>
    <property type="molecule type" value="Genomic_DNA"/>
</dbReference>
<evidence type="ECO:0008006" key="3">
    <source>
        <dbReference type="Google" id="ProtNLM"/>
    </source>
</evidence>
<reference evidence="1 2" key="1">
    <citation type="journal article" date="2016" name="Front. Microbiol.">
        <title>Genomic Resource of Rice Seed Associated Bacteria.</title>
        <authorList>
            <person name="Midha S."/>
            <person name="Bansal K."/>
            <person name="Sharma S."/>
            <person name="Kumar N."/>
            <person name="Patil P.P."/>
            <person name="Chaudhry V."/>
            <person name="Patil P.B."/>
        </authorList>
    </citation>
    <scope>NUCLEOTIDE SEQUENCE [LARGE SCALE GENOMIC DNA]</scope>
    <source>
        <strain evidence="1 2">NS365</strain>
    </source>
</reference>
<protein>
    <recommendedName>
        <fullName evidence="3">Transposase</fullName>
    </recommendedName>
</protein>
<dbReference type="InterPro" id="IPR012337">
    <property type="entry name" value="RNaseH-like_sf"/>
</dbReference>
<evidence type="ECO:0000313" key="2">
    <source>
        <dbReference type="Proteomes" id="UP000078529"/>
    </source>
</evidence>
<organism evidence="1 2">
    <name type="scientific">Aureimonas ureilytica</name>
    <dbReference type="NCBI Taxonomy" id="401562"/>
    <lineage>
        <taxon>Bacteria</taxon>
        <taxon>Pseudomonadati</taxon>
        <taxon>Pseudomonadota</taxon>
        <taxon>Alphaproteobacteria</taxon>
        <taxon>Hyphomicrobiales</taxon>
        <taxon>Aurantimonadaceae</taxon>
        <taxon>Aureimonas</taxon>
    </lineage>
</organism>
<name>A0A175RJI9_9HYPH</name>
<dbReference type="Proteomes" id="UP000078529">
    <property type="component" value="Unassembled WGS sequence"/>
</dbReference>
<accession>A0A175RJI9</accession>
<keyword evidence="2" id="KW-1185">Reference proteome</keyword>
<comment type="caution">
    <text evidence="1">The sequence shown here is derived from an EMBL/GenBank/DDBJ whole genome shotgun (WGS) entry which is preliminary data.</text>
</comment>
<dbReference type="PATRIC" id="fig|401562.4.peg.4015"/>
<dbReference type="SUPFAM" id="SSF53098">
    <property type="entry name" value="Ribonuclease H-like"/>
    <property type="match status" value="1"/>
</dbReference>
<gene>
    <name evidence="1" type="ORF">NS365_19980</name>
</gene>